<organism evidence="1 2">
    <name type="scientific">Rangifer tarandus platyrhynchus</name>
    <name type="common">Svalbard reindeer</name>
    <dbReference type="NCBI Taxonomy" id="3082113"/>
    <lineage>
        <taxon>Eukaryota</taxon>
        <taxon>Metazoa</taxon>
        <taxon>Chordata</taxon>
        <taxon>Craniata</taxon>
        <taxon>Vertebrata</taxon>
        <taxon>Euteleostomi</taxon>
        <taxon>Mammalia</taxon>
        <taxon>Eutheria</taxon>
        <taxon>Laurasiatheria</taxon>
        <taxon>Artiodactyla</taxon>
        <taxon>Ruminantia</taxon>
        <taxon>Pecora</taxon>
        <taxon>Cervidae</taxon>
        <taxon>Odocoileinae</taxon>
        <taxon>Rangifer</taxon>
    </lineage>
</organism>
<dbReference type="Proteomes" id="UP001162501">
    <property type="component" value="Chromosome 17"/>
</dbReference>
<reference evidence="1" key="1">
    <citation type="submission" date="2023-05" db="EMBL/GenBank/DDBJ databases">
        <authorList>
            <consortium name="ELIXIR-Norway"/>
        </authorList>
    </citation>
    <scope>NUCLEOTIDE SEQUENCE</scope>
</reference>
<accession>A0AC59YLZ5</accession>
<sequence length="81" mass="9045">MGLNASGAEGQLGVIRPTHLSLDCSEQVSIGLKKTPLQVKHHYYPRFGGGVWEALAQGHQAGVRRVFRSNDAEHQRQKPRW</sequence>
<protein>
    <submittedName>
        <fullName evidence="1">Uncharacterized protein</fullName>
    </submittedName>
</protein>
<name>A0AC59YLZ5_RANTA</name>
<evidence type="ECO:0000313" key="2">
    <source>
        <dbReference type="Proteomes" id="UP001162501"/>
    </source>
</evidence>
<gene>
    <name evidence="1" type="ORF">MRATA1EN22A_LOCUS7454</name>
</gene>
<reference evidence="1" key="2">
    <citation type="submission" date="2025-03" db="EMBL/GenBank/DDBJ databases">
        <authorList>
            <consortium name="ELIXIR-Norway"/>
            <consortium name="Elixir Norway"/>
        </authorList>
    </citation>
    <scope>NUCLEOTIDE SEQUENCE</scope>
</reference>
<dbReference type="EMBL" id="OX596101">
    <property type="protein sequence ID" value="CAM9787091.1"/>
    <property type="molecule type" value="Genomic_DNA"/>
</dbReference>
<evidence type="ECO:0000313" key="1">
    <source>
        <dbReference type="EMBL" id="CAM9787091.1"/>
    </source>
</evidence>
<proteinExistence type="predicted"/>